<protein>
    <submittedName>
        <fullName evidence="7">Phage integrase</fullName>
    </submittedName>
</protein>
<dbReference type="GO" id="GO:0006310">
    <property type="term" value="P:DNA recombination"/>
    <property type="evidence" value="ECO:0007669"/>
    <property type="project" value="UniProtKB-KW"/>
</dbReference>
<name>A0A2N0T208_BIFLN</name>
<reference evidence="7 8" key="1">
    <citation type="submission" date="2017-12" db="EMBL/GenBank/DDBJ databases">
        <title>Bifidobacterium longum APC/DPC strains.</title>
        <authorList>
            <person name="Arboleya S."/>
        </authorList>
    </citation>
    <scope>NUCLEOTIDE SEQUENCE [LARGE SCALE GENOMIC DNA]</scope>
    <source>
        <strain evidence="7 8">APC1503</strain>
    </source>
</reference>
<dbReference type="InterPro" id="IPR050090">
    <property type="entry name" value="Tyrosine_recombinase_XerCD"/>
</dbReference>
<dbReference type="PROSITE" id="PS51900">
    <property type="entry name" value="CB"/>
    <property type="match status" value="1"/>
</dbReference>
<sequence>MPRIRKTGAVYPIRHEQRKTLKDGTVKTYVNWQAKVDGRWVSAKTYKECDRKIAEALKEKTEWGMGVDRATRLGEYAERWFELKRRDLKPKSINNYASLISVHLCKYANEKLGEVTASAVQRMIANMRNLDGTPCSYNRQLGFYNILNQIFKAAVADRLIPTSPVTSAARPKRRDMGLAGDRRTINGPVAVPADRRSGTQDRKAFTVEQMQDMLEASSDDLFLGARQWWRLLTGMRQGEILGATLDDLDLWRDKTLETPDSGEIWIGTYTVNWKLESLDKEHGCGEPGRDGRYPCGFKRPSSCPRYRWRVPDGYDMIHLCKGYALTPPKSARGKVVPIIPQLGTVVHRYLEATENIIPNPYNLIFRTREGMPLAALDDRAGFRDLMRRAGIPDYENRYGHECRNSVVSLLFHMKVDPGIIQRIIGHSSIAMSEHYRTVPVEDLMRGMETISDGLGLKQIEWKA</sequence>
<dbReference type="InterPro" id="IPR013762">
    <property type="entry name" value="Integrase-like_cat_sf"/>
</dbReference>
<dbReference type="GO" id="GO:0003677">
    <property type="term" value="F:DNA binding"/>
    <property type="evidence" value="ECO:0007669"/>
    <property type="project" value="UniProtKB-UniRule"/>
</dbReference>
<dbReference type="Proteomes" id="UP000232654">
    <property type="component" value="Unassembled WGS sequence"/>
</dbReference>
<dbReference type="RefSeq" id="WP_101011132.1">
    <property type="nucleotide sequence ID" value="NZ_PJDT01000013.1"/>
</dbReference>
<dbReference type="InterPro" id="IPR011010">
    <property type="entry name" value="DNA_brk_join_enz"/>
</dbReference>
<dbReference type="GO" id="GO:0015074">
    <property type="term" value="P:DNA integration"/>
    <property type="evidence" value="ECO:0007669"/>
    <property type="project" value="InterPro"/>
</dbReference>
<comment type="similarity">
    <text evidence="1">Belongs to the 'phage' integrase family.</text>
</comment>
<evidence type="ECO:0000256" key="3">
    <source>
        <dbReference type="ARBA" id="ARBA00023172"/>
    </source>
</evidence>
<comment type="caution">
    <text evidence="7">The sequence shown here is derived from an EMBL/GenBank/DDBJ whole genome shotgun (WGS) entry which is preliminary data.</text>
</comment>
<keyword evidence="2 4" id="KW-0238">DNA-binding</keyword>
<dbReference type="InterPro" id="IPR044068">
    <property type="entry name" value="CB"/>
</dbReference>
<proteinExistence type="inferred from homology"/>
<keyword evidence="3" id="KW-0233">DNA recombination</keyword>
<organism evidence="7 8">
    <name type="scientific">Bifidobacterium longum</name>
    <dbReference type="NCBI Taxonomy" id="216816"/>
    <lineage>
        <taxon>Bacteria</taxon>
        <taxon>Bacillati</taxon>
        <taxon>Actinomycetota</taxon>
        <taxon>Actinomycetes</taxon>
        <taxon>Bifidobacteriales</taxon>
        <taxon>Bifidobacteriaceae</taxon>
        <taxon>Bifidobacterium</taxon>
    </lineage>
</organism>
<dbReference type="InterPro" id="IPR002104">
    <property type="entry name" value="Integrase_catalytic"/>
</dbReference>
<feature type="domain" description="Core-binding (CB)" evidence="6">
    <location>
        <begin position="71"/>
        <end position="155"/>
    </location>
</feature>
<evidence type="ECO:0000259" key="5">
    <source>
        <dbReference type="PROSITE" id="PS51898"/>
    </source>
</evidence>
<dbReference type="Gene3D" id="1.10.443.10">
    <property type="entry name" value="Intergrase catalytic core"/>
    <property type="match status" value="1"/>
</dbReference>
<evidence type="ECO:0000256" key="1">
    <source>
        <dbReference type="ARBA" id="ARBA00008857"/>
    </source>
</evidence>
<dbReference type="AlphaFoldDB" id="A0A2N0T208"/>
<accession>A0A2N0T208</accession>
<dbReference type="InterPro" id="IPR010998">
    <property type="entry name" value="Integrase_recombinase_N"/>
</dbReference>
<dbReference type="EMBL" id="PJDT01000013">
    <property type="protein sequence ID" value="PKC89667.1"/>
    <property type="molecule type" value="Genomic_DNA"/>
</dbReference>
<dbReference type="Gene3D" id="1.10.150.130">
    <property type="match status" value="1"/>
</dbReference>
<evidence type="ECO:0000313" key="8">
    <source>
        <dbReference type="Proteomes" id="UP000232654"/>
    </source>
</evidence>
<evidence type="ECO:0000256" key="2">
    <source>
        <dbReference type="ARBA" id="ARBA00023125"/>
    </source>
</evidence>
<evidence type="ECO:0000259" key="6">
    <source>
        <dbReference type="PROSITE" id="PS51900"/>
    </source>
</evidence>
<dbReference type="Pfam" id="PF00589">
    <property type="entry name" value="Phage_integrase"/>
    <property type="match status" value="1"/>
</dbReference>
<evidence type="ECO:0000313" key="7">
    <source>
        <dbReference type="EMBL" id="PKC89667.1"/>
    </source>
</evidence>
<evidence type="ECO:0000256" key="4">
    <source>
        <dbReference type="PROSITE-ProRule" id="PRU01248"/>
    </source>
</evidence>
<gene>
    <name evidence="7" type="ORF">APC1503_0883</name>
</gene>
<feature type="domain" description="Tyr recombinase" evidence="5">
    <location>
        <begin position="200"/>
        <end position="448"/>
    </location>
</feature>
<dbReference type="PROSITE" id="PS51898">
    <property type="entry name" value="TYR_RECOMBINASE"/>
    <property type="match status" value="1"/>
</dbReference>
<dbReference type="PANTHER" id="PTHR30349:SF64">
    <property type="entry name" value="PROPHAGE INTEGRASE INTD-RELATED"/>
    <property type="match status" value="1"/>
</dbReference>
<dbReference type="SUPFAM" id="SSF56349">
    <property type="entry name" value="DNA breaking-rejoining enzymes"/>
    <property type="match status" value="1"/>
</dbReference>
<dbReference type="PANTHER" id="PTHR30349">
    <property type="entry name" value="PHAGE INTEGRASE-RELATED"/>
    <property type="match status" value="1"/>
</dbReference>